<feature type="non-terminal residue" evidence="1">
    <location>
        <position position="51"/>
    </location>
</feature>
<reference evidence="1" key="1">
    <citation type="submission" date="2019-08" db="EMBL/GenBank/DDBJ databases">
        <title>The genome of the North American firefly Photinus pyralis.</title>
        <authorList>
            <consortium name="Photinus pyralis genome working group"/>
            <person name="Fallon T.R."/>
            <person name="Sander Lower S.E."/>
            <person name="Weng J.-K."/>
        </authorList>
    </citation>
    <scope>NUCLEOTIDE SEQUENCE</scope>
    <source>
        <strain evidence="1">TRF0915ILg1</strain>
        <tissue evidence="1">Whole body</tissue>
    </source>
</reference>
<dbReference type="Proteomes" id="UP000801492">
    <property type="component" value="Unassembled WGS sequence"/>
</dbReference>
<comment type="caution">
    <text evidence="1">The sequence shown here is derived from an EMBL/GenBank/DDBJ whole genome shotgun (WGS) entry which is preliminary data.</text>
</comment>
<feature type="non-terminal residue" evidence="1">
    <location>
        <position position="1"/>
    </location>
</feature>
<gene>
    <name evidence="1" type="ORF">ILUMI_27429</name>
</gene>
<evidence type="ECO:0000313" key="1">
    <source>
        <dbReference type="EMBL" id="KAF2878735.1"/>
    </source>
</evidence>
<dbReference type="EMBL" id="VTPC01091297">
    <property type="protein sequence ID" value="KAF2878735.1"/>
    <property type="molecule type" value="Genomic_DNA"/>
</dbReference>
<sequence>FVVQGYKFASNEYRLFPIQFDDNMCRCLRRNVYGFQNLYKCGHPPICPMSK</sequence>
<evidence type="ECO:0000313" key="2">
    <source>
        <dbReference type="Proteomes" id="UP000801492"/>
    </source>
</evidence>
<keyword evidence="2" id="KW-1185">Reference proteome</keyword>
<protein>
    <submittedName>
        <fullName evidence="1">Uncharacterized protein</fullName>
    </submittedName>
</protein>
<dbReference type="OrthoDB" id="7925769at2759"/>
<organism evidence="1 2">
    <name type="scientific">Ignelater luminosus</name>
    <name type="common">Cucubano</name>
    <name type="synonym">Pyrophorus luminosus</name>
    <dbReference type="NCBI Taxonomy" id="2038154"/>
    <lineage>
        <taxon>Eukaryota</taxon>
        <taxon>Metazoa</taxon>
        <taxon>Ecdysozoa</taxon>
        <taxon>Arthropoda</taxon>
        <taxon>Hexapoda</taxon>
        <taxon>Insecta</taxon>
        <taxon>Pterygota</taxon>
        <taxon>Neoptera</taxon>
        <taxon>Endopterygota</taxon>
        <taxon>Coleoptera</taxon>
        <taxon>Polyphaga</taxon>
        <taxon>Elateriformia</taxon>
        <taxon>Elateroidea</taxon>
        <taxon>Elateridae</taxon>
        <taxon>Agrypninae</taxon>
        <taxon>Pyrophorini</taxon>
        <taxon>Ignelater</taxon>
    </lineage>
</organism>
<name>A0A8K0C369_IGNLU</name>
<dbReference type="AlphaFoldDB" id="A0A8K0C369"/>
<proteinExistence type="predicted"/>
<accession>A0A8K0C369</accession>